<dbReference type="WBParaSite" id="ALUE_0001975101-mRNA-1">
    <property type="protein sequence ID" value="ALUE_0001975101-mRNA-1"/>
    <property type="gene ID" value="ALUE_0001975101"/>
</dbReference>
<dbReference type="AlphaFoldDB" id="A0A0M3ILX3"/>
<keyword evidence="1" id="KW-1185">Reference proteome</keyword>
<protein>
    <submittedName>
        <fullName evidence="2">Uncharacterized protein</fullName>
    </submittedName>
</protein>
<reference evidence="2" key="1">
    <citation type="submission" date="2017-02" db="UniProtKB">
        <authorList>
            <consortium name="WormBaseParasite"/>
        </authorList>
    </citation>
    <scope>IDENTIFICATION</scope>
</reference>
<organism evidence="1 2">
    <name type="scientific">Ascaris lumbricoides</name>
    <name type="common">Giant roundworm</name>
    <dbReference type="NCBI Taxonomy" id="6252"/>
    <lineage>
        <taxon>Eukaryota</taxon>
        <taxon>Metazoa</taxon>
        <taxon>Ecdysozoa</taxon>
        <taxon>Nematoda</taxon>
        <taxon>Chromadorea</taxon>
        <taxon>Rhabditida</taxon>
        <taxon>Spirurina</taxon>
        <taxon>Ascaridomorpha</taxon>
        <taxon>Ascaridoidea</taxon>
        <taxon>Ascarididae</taxon>
        <taxon>Ascaris</taxon>
    </lineage>
</organism>
<sequence>METVTEMVVIKFTAIDWCVDSPFLPNMPNRDFSLMQFIIDKMALNLKTDSFRSRARIDSTRTSCCAKML</sequence>
<dbReference type="Proteomes" id="UP000036681">
    <property type="component" value="Unplaced"/>
</dbReference>
<accession>A0A0M3ILX3</accession>
<name>A0A0M3ILX3_ASCLU</name>
<evidence type="ECO:0000313" key="2">
    <source>
        <dbReference type="WBParaSite" id="ALUE_0001975101-mRNA-1"/>
    </source>
</evidence>
<evidence type="ECO:0000313" key="1">
    <source>
        <dbReference type="Proteomes" id="UP000036681"/>
    </source>
</evidence>
<proteinExistence type="predicted"/>